<dbReference type="VEuPathDB" id="ToxoDB:ETH_00023980"/>
<evidence type="ECO:0000313" key="2">
    <source>
        <dbReference type="EMBL" id="CDJ41164.1"/>
    </source>
</evidence>
<feature type="compositionally biased region" description="Basic and acidic residues" evidence="1">
    <location>
        <begin position="96"/>
        <end position="109"/>
    </location>
</feature>
<evidence type="ECO:0000256" key="1">
    <source>
        <dbReference type="SAM" id="MobiDB-lite"/>
    </source>
</evidence>
<name>U6KXV5_EIMTE</name>
<dbReference type="GeneID" id="25253908"/>
<keyword evidence="3" id="KW-1185">Reference proteome</keyword>
<feature type="compositionally biased region" description="Basic and acidic residues" evidence="1">
    <location>
        <begin position="43"/>
        <end position="54"/>
    </location>
</feature>
<protein>
    <submittedName>
        <fullName evidence="2">Uncharacterized protein</fullName>
    </submittedName>
</protein>
<dbReference type="VEuPathDB" id="ToxoDB:ETH2_0530900"/>
<proteinExistence type="predicted"/>
<dbReference type="RefSeq" id="XP_013231914.1">
    <property type="nucleotide sequence ID" value="XM_013376460.1"/>
</dbReference>
<evidence type="ECO:0000313" key="3">
    <source>
        <dbReference type="Proteomes" id="UP000030747"/>
    </source>
</evidence>
<feature type="region of interest" description="Disordered" evidence="1">
    <location>
        <begin position="1"/>
        <end position="123"/>
    </location>
</feature>
<reference evidence="2" key="2">
    <citation type="submission" date="2013-10" db="EMBL/GenBank/DDBJ databases">
        <authorList>
            <person name="Aslett M."/>
        </authorList>
    </citation>
    <scope>NUCLEOTIDE SEQUENCE [LARGE SCALE GENOMIC DNA]</scope>
    <source>
        <strain evidence="2">Houghton</strain>
    </source>
</reference>
<dbReference type="AlphaFoldDB" id="U6KXV5"/>
<feature type="compositionally biased region" description="Polar residues" evidence="1">
    <location>
        <begin position="218"/>
        <end position="230"/>
    </location>
</feature>
<dbReference type="OrthoDB" id="10351308at2759"/>
<reference evidence="2" key="1">
    <citation type="submission" date="2013-10" db="EMBL/GenBank/DDBJ databases">
        <title>Genomic analysis of the causative agents of coccidiosis in chickens.</title>
        <authorList>
            <person name="Reid A.J."/>
            <person name="Blake D."/>
            <person name="Billington K."/>
            <person name="Browne H."/>
            <person name="Dunn M."/>
            <person name="Hung S."/>
            <person name="Kawahara F."/>
            <person name="Miranda-Saavedra D."/>
            <person name="Mourier T."/>
            <person name="Nagra H."/>
            <person name="Otto T.D."/>
            <person name="Rawlings N."/>
            <person name="Sanchez A."/>
            <person name="Sanders M."/>
            <person name="Subramaniam C."/>
            <person name="Tay Y."/>
            <person name="Dear P."/>
            <person name="Doerig C."/>
            <person name="Gruber A."/>
            <person name="Parkinson J."/>
            <person name="Shirley M."/>
            <person name="Wan K.L."/>
            <person name="Berriman M."/>
            <person name="Tomley F."/>
            <person name="Pain A."/>
        </authorList>
    </citation>
    <scope>NUCLEOTIDE SEQUENCE [LARGE SCALE GENOMIC DNA]</scope>
    <source>
        <strain evidence="2">Houghton</strain>
    </source>
</reference>
<accession>U6KXV5</accession>
<feature type="compositionally biased region" description="Low complexity" evidence="1">
    <location>
        <begin position="65"/>
        <end position="85"/>
    </location>
</feature>
<feature type="region of interest" description="Disordered" evidence="1">
    <location>
        <begin position="209"/>
        <end position="230"/>
    </location>
</feature>
<organism evidence="2 3">
    <name type="scientific">Eimeria tenella</name>
    <name type="common">Coccidian parasite</name>
    <dbReference type="NCBI Taxonomy" id="5802"/>
    <lineage>
        <taxon>Eukaryota</taxon>
        <taxon>Sar</taxon>
        <taxon>Alveolata</taxon>
        <taxon>Apicomplexa</taxon>
        <taxon>Conoidasida</taxon>
        <taxon>Coccidia</taxon>
        <taxon>Eucoccidiorida</taxon>
        <taxon>Eimeriorina</taxon>
        <taxon>Eimeriidae</taxon>
        <taxon>Eimeria</taxon>
    </lineage>
</organism>
<feature type="compositionally biased region" description="Polar residues" evidence="1">
    <location>
        <begin position="159"/>
        <end position="175"/>
    </location>
</feature>
<feature type="compositionally biased region" description="Polar residues" evidence="1">
    <location>
        <begin position="8"/>
        <end position="22"/>
    </location>
</feature>
<dbReference type="EMBL" id="HG675525">
    <property type="protein sequence ID" value="CDJ41164.1"/>
    <property type="molecule type" value="Genomic_DNA"/>
</dbReference>
<sequence>MEHMANDAYSSDSRGTQITPNERQIEGDASEPGATEEGNAPDTDNHENETDMLVRRISSLPPMPQSRNSAAAPAAAHGGHQQMQRQQEEDNDSGDVEQRRAMELLRSVDEDGDNGGQVIVCSAPGENRDLTPLAAGSANALGGAGAQQYLTYGGLGSMDETSSQPAQRSAGSSTEAAADTAPADAVANIPADDSYIAQLTMRALEHEREDVLKVKNTGRGNNNRSFSTEA</sequence>
<gene>
    <name evidence="2" type="ORF">ETH_00023980</name>
</gene>
<dbReference type="Proteomes" id="UP000030747">
    <property type="component" value="Unassembled WGS sequence"/>
</dbReference>
<feature type="region of interest" description="Disordered" evidence="1">
    <location>
        <begin position="153"/>
        <end position="182"/>
    </location>
</feature>